<dbReference type="EMBL" id="CAJOBI010311739">
    <property type="protein sequence ID" value="CAF5171136.1"/>
    <property type="molecule type" value="Genomic_DNA"/>
</dbReference>
<comment type="caution">
    <text evidence="1">The sequence shown here is derived from an EMBL/GenBank/DDBJ whole genome shotgun (WGS) entry which is preliminary data.</text>
</comment>
<protein>
    <submittedName>
        <fullName evidence="1">Uncharacterized protein</fullName>
    </submittedName>
</protein>
<gene>
    <name evidence="1" type="ORF">MBJ925_LOCUS14173</name>
    <name evidence="2" type="ORF">SMN809_LOCUS65642</name>
</gene>
<name>A0A816Q2S1_9BILA</name>
<sequence length="70" mass="8075">MHEQLFTRANDRVAIYETRLQRNFVVQVILQDQPMPPNGAITTTGHLTTSNYNNYSTPVEFPDSSIMEQF</sequence>
<evidence type="ECO:0000313" key="3">
    <source>
        <dbReference type="Proteomes" id="UP000663824"/>
    </source>
</evidence>
<proteinExistence type="predicted"/>
<dbReference type="AlphaFoldDB" id="A0A816Q2S1"/>
<dbReference type="Proteomes" id="UP000663824">
    <property type="component" value="Unassembled WGS sequence"/>
</dbReference>
<organism evidence="1 3">
    <name type="scientific">Rotaria magnacalcarata</name>
    <dbReference type="NCBI Taxonomy" id="392030"/>
    <lineage>
        <taxon>Eukaryota</taxon>
        <taxon>Metazoa</taxon>
        <taxon>Spiralia</taxon>
        <taxon>Gnathifera</taxon>
        <taxon>Rotifera</taxon>
        <taxon>Eurotatoria</taxon>
        <taxon>Bdelloidea</taxon>
        <taxon>Philodinida</taxon>
        <taxon>Philodinidae</taxon>
        <taxon>Rotaria</taxon>
    </lineage>
</organism>
<accession>A0A816Q2S1</accession>
<dbReference type="Proteomes" id="UP000676336">
    <property type="component" value="Unassembled WGS sequence"/>
</dbReference>
<reference evidence="1" key="1">
    <citation type="submission" date="2021-02" db="EMBL/GenBank/DDBJ databases">
        <authorList>
            <person name="Nowell W R."/>
        </authorList>
    </citation>
    <scope>NUCLEOTIDE SEQUENCE</scope>
</reference>
<evidence type="ECO:0000313" key="2">
    <source>
        <dbReference type="EMBL" id="CAF5171136.1"/>
    </source>
</evidence>
<evidence type="ECO:0000313" key="1">
    <source>
        <dbReference type="EMBL" id="CAF2056891.1"/>
    </source>
</evidence>
<dbReference type="EMBL" id="CAJNRE010006579">
    <property type="protein sequence ID" value="CAF2056891.1"/>
    <property type="molecule type" value="Genomic_DNA"/>
</dbReference>